<dbReference type="SUPFAM" id="SSF88697">
    <property type="entry name" value="PUA domain-like"/>
    <property type="match status" value="1"/>
</dbReference>
<dbReference type="EMBL" id="QZWG01000020">
    <property type="protein sequence ID" value="RZB45230.1"/>
    <property type="molecule type" value="Genomic_DNA"/>
</dbReference>
<evidence type="ECO:0000313" key="4">
    <source>
        <dbReference type="Proteomes" id="UP000289340"/>
    </source>
</evidence>
<comment type="caution">
    <text evidence="3">The sequence shown here is derived from an EMBL/GenBank/DDBJ whole genome shotgun (WGS) entry which is preliminary data.</text>
</comment>
<dbReference type="PANTHER" id="PTHR12963">
    <property type="entry name" value="THYROID RECEPTOR INTERACTING PROTEIN RELATED"/>
    <property type="match status" value="1"/>
</dbReference>
<dbReference type="FunFam" id="2.30.130.30:FF:000002">
    <property type="entry name" value="Activating signal cointegrator 1"/>
    <property type="match status" value="1"/>
</dbReference>
<protein>
    <submittedName>
        <fullName evidence="3">Activating signal cointegrator 1 isoform B</fullName>
    </submittedName>
</protein>
<dbReference type="Gramene" id="XM_028364868.1">
    <property type="protein sequence ID" value="XP_028220669.1"/>
    <property type="gene ID" value="LOC114402341"/>
</dbReference>
<dbReference type="InterPro" id="IPR039128">
    <property type="entry name" value="TRIP4-like"/>
</dbReference>
<evidence type="ECO:0000259" key="2">
    <source>
        <dbReference type="Pfam" id="PF04266"/>
    </source>
</evidence>
<evidence type="ECO:0000313" key="3">
    <source>
        <dbReference type="EMBL" id="RZB45230.1"/>
    </source>
</evidence>
<evidence type="ECO:0000256" key="1">
    <source>
        <dbReference type="SAM" id="MobiDB-lite"/>
    </source>
</evidence>
<gene>
    <name evidence="3" type="ORF">D0Y65_054864</name>
</gene>
<feature type="domain" description="ASCH" evidence="2">
    <location>
        <begin position="16"/>
        <end position="52"/>
    </location>
</feature>
<dbReference type="Proteomes" id="UP000289340">
    <property type="component" value="Chromosome 20"/>
</dbReference>
<feature type="compositionally biased region" description="Low complexity" evidence="1">
    <location>
        <begin position="226"/>
        <end position="238"/>
    </location>
</feature>
<dbReference type="AlphaFoldDB" id="A0A445F8U1"/>
<keyword evidence="4" id="KW-1185">Reference proteome</keyword>
<feature type="compositionally biased region" description="Basic and acidic residues" evidence="1">
    <location>
        <begin position="306"/>
        <end position="326"/>
    </location>
</feature>
<dbReference type="CDD" id="cd06554">
    <property type="entry name" value="ASCH_ASC-1_like"/>
    <property type="match status" value="1"/>
</dbReference>
<dbReference type="Pfam" id="PF04266">
    <property type="entry name" value="ASCH"/>
    <property type="match status" value="1"/>
</dbReference>
<dbReference type="InterPro" id="IPR007374">
    <property type="entry name" value="ASCH_domain"/>
</dbReference>
<dbReference type="Gene3D" id="2.30.130.30">
    <property type="entry name" value="Hypothetical protein"/>
    <property type="match status" value="1"/>
</dbReference>
<reference evidence="3 4" key="1">
    <citation type="submission" date="2018-09" db="EMBL/GenBank/DDBJ databases">
        <title>A high-quality reference genome of wild soybean provides a powerful tool to mine soybean genomes.</title>
        <authorList>
            <person name="Xie M."/>
            <person name="Chung C.Y.L."/>
            <person name="Li M.-W."/>
            <person name="Wong F.-L."/>
            <person name="Chan T.-F."/>
            <person name="Lam H.-M."/>
        </authorList>
    </citation>
    <scope>NUCLEOTIDE SEQUENCE [LARGE SCALE GENOMIC DNA]</scope>
    <source>
        <strain evidence="4">cv. W05</strain>
        <tissue evidence="3">Hypocotyl of etiolated seedlings</tissue>
    </source>
</reference>
<sequence>MRRNHSNSGNYRNPCLTMHQPWASLLVYGIKRVEGRSWPAPITGRLWIHSASKVPEESTIKAMEYFYKEIYALNGISDIQFPQHYPVSRLLVVGCLTRDELACWEMVPEGVRLEAQTDYCWLCEWPQKLLIPFEMRGYQGVYNLEKKIYEAAVRGLSPVNCPLPVKFPLPDPRNPFSLKPGSISALTSNLKASEVDKSSSISLAIAGAQAAATQFSKKDENSHSTAWNNAPTNMNANNEDTEVARSYNLRSRGRSTEKDNISSTELNMKFGDLTLPSYHKEKSRSNESEGSSKQNRSPGAEADLMISRRFDDKQNRSPGAEVDKSF</sequence>
<feature type="compositionally biased region" description="Polar residues" evidence="1">
    <location>
        <begin position="288"/>
        <end position="297"/>
    </location>
</feature>
<feature type="compositionally biased region" description="Basic and acidic residues" evidence="1">
    <location>
        <begin position="278"/>
        <end position="287"/>
    </location>
</feature>
<feature type="region of interest" description="Disordered" evidence="1">
    <location>
        <begin position="215"/>
        <end position="326"/>
    </location>
</feature>
<accession>A0A445F8U1</accession>
<name>A0A445F8U1_GLYSO</name>
<organism evidence="3 4">
    <name type="scientific">Glycine soja</name>
    <name type="common">Wild soybean</name>
    <dbReference type="NCBI Taxonomy" id="3848"/>
    <lineage>
        <taxon>Eukaryota</taxon>
        <taxon>Viridiplantae</taxon>
        <taxon>Streptophyta</taxon>
        <taxon>Embryophyta</taxon>
        <taxon>Tracheophyta</taxon>
        <taxon>Spermatophyta</taxon>
        <taxon>Magnoliopsida</taxon>
        <taxon>eudicotyledons</taxon>
        <taxon>Gunneridae</taxon>
        <taxon>Pentapetalae</taxon>
        <taxon>rosids</taxon>
        <taxon>fabids</taxon>
        <taxon>Fabales</taxon>
        <taxon>Fabaceae</taxon>
        <taxon>Papilionoideae</taxon>
        <taxon>50 kb inversion clade</taxon>
        <taxon>NPAAA clade</taxon>
        <taxon>indigoferoid/millettioid clade</taxon>
        <taxon>Phaseoleae</taxon>
        <taxon>Glycine</taxon>
        <taxon>Glycine subgen. Soja</taxon>
    </lineage>
</organism>
<dbReference type="InterPro" id="IPR015947">
    <property type="entry name" value="PUA-like_sf"/>
</dbReference>
<dbReference type="PANTHER" id="PTHR12963:SF0">
    <property type="entry name" value="EXPRESSED PROTEIN"/>
    <property type="match status" value="1"/>
</dbReference>
<proteinExistence type="predicted"/>